<reference evidence="2 3" key="1">
    <citation type="journal article" date="2018" name="Nat. Ecol. Evol.">
        <title>Pezizomycetes genomes reveal the molecular basis of ectomycorrhizal truffle lifestyle.</title>
        <authorList>
            <person name="Murat C."/>
            <person name="Payen T."/>
            <person name="Noel B."/>
            <person name="Kuo A."/>
            <person name="Morin E."/>
            <person name="Chen J."/>
            <person name="Kohler A."/>
            <person name="Krizsan K."/>
            <person name="Balestrini R."/>
            <person name="Da Silva C."/>
            <person name="Montanini B."/>
            <person name="Hainaut M."/>
            <person name="Levati E."/>
            <person name="Barry K.W."/>
            <person name="Belfiori B."/>
            <person name="Cichocki N."/>
            <person name="Clum A."/>
            <person name="Dockter R.B."/>
            <person name="Fauchery L."/>
            <person name="Guy J."/>
            <person name="Iotti M."/>
            <person name="Le Tacon F."/>
            <person name="Lindquist E.A."/>
            <person name="Lipzen A."/>
            <person name="Malagnac F."/>
            <person name="Mello A."/>
            <person name="Molinier V."/>
            <person name="Miyauchi S."/>
            <person name="Poulain J."/>
            <person name="Riccioni C."/>
            <person name="Rubini A."/>
            <person name="Sitrit Y."/>
            <person name="Splivallo R."/>
            <person name="Traeger S."/>
            <person name="Wang M."/>
            <person name="Zifcakova L."/>
            <person name="Wipf D."/>
            <person name="Zambonelli A."/>
            <person name="Paolocci F."/>
            <person name="Nowrousian M."/>
            <person name="Ottonello S."/>
            <person name="Baldrian P."/>
            <person name="Spatafora J.W."/>
            <person name="Henrissat B."/>
            <person name="Nagy L.G."/>
            <person name="Aury J.M."/>
            <person name="Wincker P."/>
            <person name="Grigoriev I.V."/>
            <person name="Bonfante P."/>
            <person name="Martin F.M."/>
        </authorList>
    </citation>
    <scope>NUCLEOTIDE SEQUENCE [LARGE SCALE GENOMIC DNA]</scope>
    <source>
        <strain evidence="2 3">CCBAS932</strain>
    </source>
</reference>
<feature type="transmembrane region" description="Helical" evidence="1">
    <location>
        <begin position="187"/>
        <end position="208"/>
    </location>
</feature>
<dbReference type="STRING" id="1392247.A0A3N4K7Y4"/>
<keyword evidence="3" id="KW-1185">Reference proteome</keyword>
<dbReference type="OrthoDB" id="9988102at2759"/>
<feature type="transmembrane region" description="Helical" evidence="1">
    <location>
        <begin position="214"/>
        <end position="235"/>
    </location>
</feature>
<evidence type="ECO:0000313" key="3">
    <source>
        <dbReference type="Proteomes" id="UP000277580"/>
    </source>
</evidence>
<gene>
    <name evidence="2" type="ORF">P167DRAFT_580244</name>
</gene>
<dbReference type="AlphaFoldDB" id="A0A3N4K7Y4"/>
<accession>A0A3N4K7Y4</accession>
<evidence type="ECO:0000313" key="2">
    <source>
        <dbReference type="EMBL" id="RPB06634.1"/>
    </source>
</evidence>
<keyword evidence="1" id="KW-0812">Transmembrane</keyword>
<dbReference type="EMBL" id="ML119252">
    <property type="protein sequence ID" value="RPB06634.1"/>
    <property type="molecule type" value="Genomic_DNA"/>
</dbReference>
<keyword evidence="1" id="KW-1133">Transmembrane helix</keyword>
<name>A0A3N4K7Y4_9PEZI</name>
<dbReference type="Proteomes" id="UP000277580">
    <property type="component" value="Unassembled WGS sequence"/>
</dbReference>
<proteinExistence type="predicted"/>
<sequence>MAESSHPNKFRSSFGPMPAVPITQSACSSDPDYPIPQALGHAGEFEIPPGPSDASAATENYNRFLLLTIYTGHRLHSAQQYHIIVKRSLPANAGNTCAKDLFMAIRHAYDYKLRRFWQRYLSLRCLKYIGLLEVVFRVVSGFCEYAFHNPPKLKTTDTWVNWVFALKNSPPRRYGLEFVQGGDEEKIMILGAVTWVSSVLTAIIWGILGDVQSTIAVASYLLTASGSLLALLAIVSKLEGSIDTIGDTGMKVGLNTVSSPRPPTPD</sequence>
<dbReference type="InParanoid" id="A0A3N4K7Y4"/>
<protein>
    <submittedName>
        <fullName evidence="2">Uncharacterized protein</fullName>
    </submittedName>
</protein>
<evidence type="ECO:0000256" key="1">
    <source>
        <dbReference type="SAM" id="Phobius"/>
    </source>
</evidence>
<keyword evidence="1" id="KW-0472">Membrane</keyword>
<organism evidence="2 3">
    <name type="scientific">Morchella conica CCBAS932</name>
    <dbReference type="NCBI Taxonomy" id="1392247"/>
    <lineage>
        <taxon>Eukaryota</taxon>
        <taxon>Fungi</taxon>
        <taxon>Dikarya</taxon>
        <taxon>Ascomycota</taxon>
        <taxon>Pezizomycotina</taxon>
        <taxon>Pezizomycetes</taxon>
        <taxon>Pezizales</taxon>
        <taxon>Morchellaceae</taxon>
        <taxon>Morchella</taxon>
    </lineage>
</organism>